<dbReference type="InterPro" id="IPR018846">
    <property type="entry name" value="Beta-prop_RSE1/DDB1/CPSF1_1st"/>
</dbReference>
<dbReference type="SUPFAM" id="SSF50998">
    <property type="entry name" value="Quinoprotein alcohol dehydrogenase-like"/>
    <property type="match status" value="1"/>
</dbReference>
<organism evidence="8 9">
    <name type="scientific">Physocladia obscura</name>
    <dbReference type="NCBI Taxonomy" id="109957"/>
    <lineage>
        <taxon>Eukaryota</taxon>
        <taxon>Fungi</taxon>
        <taxon>Fungi incertae sedis</taxon>
        <taxon>Chytridiomycota</taxon>
        <taxon>Chytridiomycota incertae sedis</taxon>
        <taxon>Chytridiomycetes</taxon>
        <taxon>Chytridiales</taxon>
        <taxon>Chytriomycetaceae</taxon>
        <taxon>Physocladia</taxon>
    </lineage>
</organism>
<dbReference type="Pfam" id="PF23726">
    <property type="entry name" value="Beta-prop_RSE1_2nd"/>
    <property type="match status" value="1"/>
</dbReference>
<evidence type="ECO:0000313" key="9">
    <source>
        <dbReference type="Proteomes" id="UP001211907"/>
    </source>
</evidence>
<protein>
    <recommendedName>
        <fullName evidence="3">DNA damage-binding protein 1</fullName>
    </recommendedName>
</protein>
<reference evidence="8" key="1">
    <citation type="submission" date="2020-05" db="EMBL/GenBank/DDBJ databases">
        <title>Phylogenomic resolution of chytrid fungi.</title>
        <authorList>
            <person name="Stajich J.E."/>
            <person name="Amses K."/>
            <person name="Simmons R."/>
            <person name="Seto K."/>
            <person name="Myers J."/>
            <person name="Bonds A."/>
            <person name="Quandt C.A."/>
            <person name="Barry K."/>
            <person name="Liu P."/>
            <person name="Grigoriev I."/>
            <person name="Longcore J.E."/>
            <person name="James T.Y."/>
        </authorList>
    </citation>
    <scope>NUCLEOTIDE SEQUENCE</scope>
    <source>
        <strain evidence="8">JEL0513</strain>
    </source>
</reference>
<dbReference type="EMBL" id="JADGJH010000029">
    <property type="protein sequence ID" value="KAJ3141474.1"/>
    <property type="molecule type" value="Genomic_DNA"/>
</dbReference>
<evidence type="ECO:0000256" key="3">
    <source>
        <dbReference type="ARBA" id="ARBA00014577"/>
    </source>
</evidence>
<dbReference type="InterPro" id="IPR004871">
    <property type="entry name" value="RSE1/DDB1/CPSF1_C"/>
</dbReference>
<feature type="domain" description="RSE1/DDB1/CPSF1 first beta-propeller" evidence="6">
    <location>
        <begin position="155"/>
        <end position="368"/>
    </location>
</feature>
<gene>
    <name evidence="8" type="primary">DDB1A</name>
    <name evidence="8" type="ORF">HK100_006229</name>
</gene>
<evidence type="ECO:0000256" key="2">
    <source>
        <dbReference type="ARBA" id="ARBA00007453"/>
    </source>
</evidence>
<dbReference type="AlphaFoldDB" id="A0AAD5XIC1"/>
<dbReference type="Pfam" id="PF10433">
    <property type="entry name" value="Beta-prop_RSE1_1st"/>
    <property type="match status" value="1"/>
</dbReference>
<proteinExistence type="inferred from homology"/>
<dbReference type="Proteomes" id="UP001211907">
    <property type="component" value="Unassembled WGS sequence"/>
</dbReference>
<dbReference type="GO" id="GO:0005634">
    <property type="term" value="C:nucleus"/>
    <property type="evidence" value="ECO:0007669"/>
    <property type="project" value="UniProtKB-SubCell"/>
</dbReference>
<keyword evidence="9" id="KW-1185">Reference proteome</keyword>
<dbReference type="InterPro" id="IPR011047">
    <property type="entry name" value="Quinoprotein_ADH-like_sf"/>
</dbReference>
<dbReference type="Gene3D" id="1.10.150.910">
    <property type="match status" value="1"/>
</dbReference>
<evidence type="ECO:0000259" key="5">
    <source>
        <dbReference type="Pfam" id="PF03178"/>
    </source>
</evidence>
<evidence type="ECO:0000256" key="1">
    <source>
        <dbReference type="ARBA" id="ARBA00004123"/>
    </source>
</evidence>
<dbReference type="Pfam" id="PF03178">
    <property type="entry name" value="CPSF_A"/>
    <property type="match status" value="1"/>
</dbReference>
<evidence type="ECO:0000256" key="4">
    <source>
        <dbReference type="ARBA" id="ARBA00023242"/>
    </source>
</evidence>
<dbReference type="InterPro" id="IPR050358">
    <property type="entry name" value="RSE1/DDB1/CFT1"/>
</dbReference>
<comment type="subcellular location">
    <subcellularLocation>
        <location evidence="1">Nucleus</location>
    </subcellularLocation>
</comment>
<feature type="domain" description="RSE1/DDB1/CPSF1 second beta-propeller" evidence="7">
    <location>
        <begin position="422"/>
        <end position="735"/>
    </location>
</feature>
<accession>A0AAD5XIC1</accession>
<dbReference type="InterPro" id="IPR015943">
    <property type="entry name" value="WD40/YVTN_repeat-like_dom_sf"/>
</dbReference>
<name>A0AAD5XIC1_9FUNG</name>
<dbReference type="PANTHER" id="PTHR10644">
    <property type="entry name" value="DNA REPAIR/RNA PROCESSING CPSF FAMILY"/>
    <property type="match status" value="1"/>
</dbReference>
<evidence type="ECO:0000259" key="6">
    <source>
        <dbReference type="Pfam" id="PF10433"/>
    </source>
</evidence>
<dbReference type="InterPro" id="IPR058543">
    <property type="entry name" value="Beta-prop_RSE1/DDB1/CPSF1_2nd"/>
</dbReference>
<sequence>MLYLASAHKASSSLESVAINSHANGTANIAVKHMQTKINSKGTHIQIIGMAATGFGSDLIAQTYDIPINGRIRGIAAIGDATDNRLLFVTAKAAWAIIDVSMALLPNSDSNVNTIVKTIAHGSLALRTAAPSTSFDTPLCTIFNTQTLTTTAVSHIFQGFLSVIVIAATSAKPPLTLSIRIKELDILHFAFLQTPLQHPIIAILHETVNGLRFIVTYQLHAAIAELTTPNASIKFGWSEPIEVSASTQRISSLPDGGLLAFDANRIALFSKTGTLVFETEADALFTGVSAFIPSTVKDVLVSDFFGGLYALNIENGKLDKIGNTSQAATLTFLDPSTLYLGSHSGDSYIIQFPSLDPRAQPFTIVETFLNIAPIIDFTFIEPTVAAAAGQGRVIACCGTERDGSLRVLTNGVGVTELFEMPDIEGIRGIWAGHGANGWDELLVLSFVGETKILLFDERGTCAEVDDDYDWDFAVSEETLIFGNVAFDQFLQVTAKRMMLFGRDDKKLRHEWISSNESRIVLCTFNSSQIIAAVGGNLIVYFEVEDREIIVKGQIETENQVSCLDIPQRGVLSKDSSRADYFAAGMWTDSIIKIFSISTLSQIKSEQVSSNYQLLRSVKFARLAETSYLLVGLGDGQLVTFTIGSSIDGSVVLANRKKLTIGTQPLNLELFKTAGKNYVFSASDMPAVLYASNNNEKLLCSNLNLKGVSTICQFRLPSNPDTLAIATSESLKIGSLENIQKLHVQTIPLGETPRRIIHRSDNTLGVLTSLINFEGGKDEETNFLRVFDDTTFDCLDFFKFKEMEVVQSICSLNLPASASEMVDGPSLQQLLIIGTGLVPFGMSEEPTQGRVCAFEFDRNTKKLELVTAFETKGCVFAVSQLKDGLIVIAVRSKIQVLKLSFDQESNTYDFASVCAGAGFNQALYLSVQENFITVGDLMKSATVFEFIDGNETTSAKLVECAKDYLPAWTTCVHAVKESSLIVVGEAGNNLYTLKRQSEDMMLEDEKRRLELVGVFHLGESVNVIKNGSLAMSNGQEQQSPMRSSSMLFCTVDGQFGTIINLEAEKFKILSSLQSNLERHLIPVGNLDYAEWRAFTSDKRKQEAVGYIDGDFVQQFAALSELEMSVVFDGVKNGGVKVDAESIESVLSLLEEMAL</sequence>
<comment type="similarity">
    <text evidence="2">Belongs to the DDB1 family.</text>
</comment>
<evidence type="ECO:0000313" key="8">
    <source>
        <dbReference type="EMBL" id="KAJ3141474.1"/>
    </source>
</evidence>
<evidence type="ECO:0000259" key="7">
    <source>
        <dbReference type="Pfam" id="PF23726"/>
    </source>
</evidence>
<dbReference type="GO" id="GO:0003676">
    <property type="term" value="F:nucleic acid binding"/>
    <property type="evidence" value="ECO:0007669"/>
    <property type="project" value="InterPro"/>
</dbReference>
<dbReference type="Gene3D" id="2.130.10.10">
    <property type="entry name" value="YVTN repeat-like/Quinoprotein amine dehydrogenase"/>
    <property type="match status" value="3"/>
</dbReference>
<comment type="caution">
    <text evidence="8">The sequence shown here is derived from an EMBL/GenBank/DDBJ whole genome shotgun (WGS) entry which is preliminary data.</text>
</comment>
<feature type="domain" description="RSE1/DDB1/CPSF1 C-terminal" evidence="5">
    <location>
        <begin position="782"/>
        <end position="1115"/>
    </location>
</feature>
<keyword evidence="4" id="KW-0539">Nucleus</keyword>